<dbReference type="AlphaFoldDB" id="A0A167VFG2"/>
<dbReference type="Proteomes" id="UP000242877">
    <property type="component" value="Unassembled WGS sequence"/>
</dbReference>
<dbReference type="EMBL" id="AZGZ01000034">
    <property type="protein sequence ID" value="KZZ87455.1"/>
    <property type="molecule type" value="Genomic_DNA"/>
</dbReference>
<protein>
    <submittedName>
        <fullName evidence="1">Uncharacterized protein</fullName>
    </submittedName>
</protein>
<proteinExistence type="predicted"/>
<gene>
    <name evidence="1" type="ORF">AAP_05688</name>
</gene>
<keyword evidence="2" id="KW-1185">Reference proteome</keyword>
<reference evidence="1 2" key="1">
    <citation type="journal article" date="2016" name="Genome Biol. Evol.">
        <title>Divergent and convergent evolution of fungal pathogenicity.</title>
        <authorList>
            <person name="Shang Y."/>
            <person name="Xiao G."/>
            <person name="Zheng P."/>
            <person name="Cen K."/>
            <person name="Zhan S."/>
            <person name="Wang C."/>
        </authorList>
    </citation>
    <scope>NUCLEOTIDE SEQUENCE [LARGE SCALE GENOMIC DNA]</scope>
    <source>
        <strain evidence="1 2">ARSEF 7405</strain>
    </source>
</reference>
<name>A0A167VFG2_9EURO</name>
<evidence type="ECO:0000313" key="1">
    <source>
        <dbReference type="EMBL" id="KZZ87455.1"/>
    </source>
</evidence>
<dbReference type="VEuPathDB" id="FungiDB:AAP_05688"/>
<sequence length="93" mass="10596">MGRALRAVGIIPPLVVRSVSRVGPPASPRKRRPDASVYRELREEVERARFVKVEGLLSSRDEDDWNDAEAEAGRVLDLIRLRQAKFAEDRAWD</sequence>
<dbReference type="OrthoDB" id="4210739at2759"/>
<evidence type="ECO:0000313" key="2">
    <source>
        <dbReference type="Proteomes" id="UP000242877"/>
    </source>
</evidence>
<organism evidence="1 2">
    <name type="scientific">Ascosphaera apis ARSEF 7405</name>
    <dbReference type="NCBI Taxonomy" id="392613"/>
    <lineage>
        <taxon>Eukaryota</taxon>
        <taxon>Fungi</taxon>
        <taxon>Dikarya</taxon>
        <taxon>Ascomycota</taxon>
        <taxon>Pezizomycotina</taxon>
        <taxon>Eurotiomycetes</taxon>
        <taxon>Eurotiomycetidae</taxon>
        <taxon>Onygenales</taxon>
        <taxon>Ascosphaeraceae</taxon>
        <taxon>Ascosphaera</taxon>
    </lineage>
</organism>
<accession>A0A167VFG2</accession>
<comment type="caution">
    <text evidence="1">The sequence shown here is derived from an EMBL/GenBank/DDBJ whole genome shotgun (WGS) entry which is preliminary data.</text>
</comment>